<organism evidence="1 2">
    <name type="scientific">Kangsaoukella pontilimi</name>
    <dbReference type="NCBI Taxonomy" id="2691042"/>
    <lineage>
        <taxon>Bacteria</taxon>
        <taxon>Pseudomonadati</taxon>
        <taxon>Pseudomonadota</taxon>
        <taxon>Alphaproteobacteria</taxon>
        <taxon>Rhodobacterales</taxon>
        <taxon>Paracoccaceae</taxon>
        <taxon>Kangsaoukella</taxon>
    </lineage>
</organism>
<dbReference type="EMBL" id="WUPT01000005">
    <property type="protein sequence ID" value="MXQ09705.1"/>
    <property type="molecule type" value="Genomic_DNA"/>
</dbReference>
<dbReference type="InterPro" id="IPR014747">
    <property type="entry name" value="Bac_photo_RC_H_C"/>
</dbReference>
<feature type="non-terminal residue" evidence="1">
    <location>
        <position position="1"/>
    </location>
</feature>
<dbReference type="SUPFAM" id="SSF50346">
    <property type="entry name" value="PRC-barrel domain"/>
    <property type="match status" value="1"/>
</dbReference>
<dbReference type="Gene3D" id="3.90.50.10">
    <property type="entry name" value="Photosynthetic Reaction Center, subunit H, domain 2"/>
    <property type="match status" value="1"/>
</dbReference>
<evidence type="ECO:0000313" key="2">
    <source>
        <dbReference type="Proteomes" id="UP000480350"/>
    </source>
</evidence>
<reference evidence="1 2" key="2">
    <citation type="submission" date="2020-03" db="EMBL/GenBank/DDBJ databases">
        <title>Kangsaoukella pontilimi gen. nov., sp. nov., a new member of the family Rhodobacteraceae isolated from a tidal mudflat.</title>
        <authorList>
            <person name="Kim I.S."/>
        </authorList>
    </citation>
    <scope>NUCLEOTIDE SEQUENCE [LARGE SCALE GENOMIC DNA]</scope>
    <source>
        <strain evidence="1 2">GH1-50</strain>
    </source>
</reference>
<keyword evidence="2" id="KW-1185">Reference proteome</keyword>
<dbReference type="AlphaFoldDB" id="A0A7C9IUD5"/>
<comment type="caution">
    <text evidence="1">The sequence shown here is derived from an EMBL/GenBank/DDBJ whole genome shotgun (WGS) entry which is preliminary data.</text>
</comment>
<dbReference type="GO" id="GO:0019684">
    <property type="term" value="P:photosynthesis, light reaction"/>
    <property type="evidence" value="ECO:0007669"/>
    <property type="project" value="InterPro"/>
</dbReference>
<gene>
    <name evidence="1" type="ORF">GQ651_17810</name>
</gene>
<protein>
    <submittedName>
        <fullName evidence="1">Photosynthetic reaction center subunit H</fullName>
    </submittedName>
</protein>
<dbReference type="Proteomes" id="UP000480350">
    <property type="component" value="Unassembled WGS sequence"/>
</dbReference>
<accession>A0A7C9IUD5</accession>
<evidence type="ECO:0000313" key="1">
    <source>
        <dbReference type="EMBL" id="MXQ09705.1"/>
    </source>
</evidence>
<dbReference type="GO" id="GO:0030077">
    <property type="term" value="C:plasma membrane light-harvesting complex"/>
    <property type="evidence" value="ECO:0007669"/>
    <property type="project" value="InterPro"/>
</dbReference>
<reference evidence="1 2" key="1">
    <citation type="submission" date="2019-12" db="EMBL/GenBank/DDBJ databases">
        <authorList>
            <person name="Lee S.D."/>
        </authorList>
    </citation>
    <scope>NUCLEOTIDE SEQUENCE [LARGE SCALE GENOMIC DNA]</scope>
    <source>
        <strain evidence="1 2">GH1-50</strain>
    </source>
</reference>
<sequence>ASLHSSRFEGVPQVRTAGQVTKLEEEKICAWYAGGTLYS</sequence>
<name>A0A7C9IUD5_9RHOB</name>
<proteinExistence type="predicted"/>
<dbReference type="InterPro" id="IPR011033">
    <property type="entry name" value="PRC_barrel-like_sf"/>
</dbReference>